<organism evidence="1 2">
    <name type="scientific">Ramazzottius varieornatus</name>
    <name type="common">Water bear</name>
    <name type="synonym">Tardigrade</name>
    <dbReference type="NCBI Taxonomy" id="947166"/>
    <lineage>
        <taxon>Eukaryota</taxon>
        <taxon>Metazoa</taxon>
        <taxon>Ecdysozoa</taxon>
        <taxon>Tardigrada</taxon>
        <taxon>Eutardigrada</taxon>
        <taxon>Parachela</taxon>
        <taxon>Hypsibioidea</taxon>
        <taxon>Ramazzottiidae</taxon>
        <taxon>Ramazzottius</taxon>
    </lineage>
</organism>
<evidence type="ECO:0000313" key="2">
    <source>
        <dbReference type="Proteomes" id="UP000186922"/>
    </source>
</evidence>
<gene>
    <name evidence="1" type="primary">RvY_06776-1</name>
    <name evidence="1" type="synonym">RvY_06776.1</name>
    <name evidence="1" type="ORF">RvY_06776</name>
</gene>
<accession>A0A1D1UZS3</accession>
<sequence>MTLIPRSGLIRIAENGTHLPNREKGDGSKTEQIVKETSIAGCWKDDEEELARRVRRDVQAESMLSVSLDRIEHYNAGCTWLCDRQCTLYPSPLGLKRKKPKSCTDYQ</sequence>
<proteinExistence type="predicted"/>
<dbReference type="AlphaFoldDB" id="A0A1D1UZS3"/>
<comment type="caution">
    <text evidence="1">The sequence shown here is derived from an EMBL/GenBank/DDBJ whole genome shotgun (WGS) entry which is preliminary data.</text>
</comment>
<keyword evidence="2" id="KW-1185">Reference proteome</keyword>
<evidence type="ECO:0000313" key="1">
    <source>
        <dbReference type="EMBL" id="GAU95099.1"/>
    </source>
</evidence>
<protein>
    <submittedName>
        <fullName evidence="1">Uncharacterized protein</fullName>
    </submittedName>
</protein>
<dbReference type="Proteomes" id="UP000186922">
    <property type="component" value="Unassembled WGS sequence"/>
</dbReference>
<name>A0A1D1UZS3_RAMVA</name>
<dbReference type="EMBL" id="BDGG01000003">
    <property type="protein sequence ID" value="GAU95099.1"/>
    <property type="molecule type" value="Genomic_DNA"/>
</dbReference>
<reference evidence="1 2" key="1">
    <citation type="journal article" date="2016" name="Nat. Commun.">
        <title>Extremotolerant tardigrade genome and improved radiotolerance of human cultured cells by tardigrade-unique protein.</title>
        <authorList>
            <person name="Hashimoto T."/>
            <person name="Horikawa D.D."/>
            <person name="Saito Y."/>
            <person name="Kuwahara H."/>
            <person name="Kozuka-Hata H."/>
            <person name="Shin-I T."/>
            <person name="Minakuchi Y."/>
            <person name="Ohishi K."/>
            <person name="Motoyama A."/>
            <person name="Aizu T."/>
            <person name="Enomoto A."/>
            <person name="Kondo K."/>
            <person name="Tanaka S."/>
            <person name="Hara Y."/>
            <person name="Koshikawa S."/>
            <person name="Sagara H."/>
            <person name="Miura T."/>
            <person name="Yokobori S."/>
            <person name="Miyagawa K."/>
            <person name="Suzuki Y."/>
            <person name="Kubo T."/>
            <person name="Oyama M."/>
            <person name="Kohara Y."/>
            <person name="Fujiyama A."/>
            <person name="Arakawa K."/>
            <person name="Katayama T."/>
            <person name="Toyoda A."/>
            <person name="Kunieda T."/>
        </authorList>
    </citation>
    <scope>NUCLEOTIDE SEQUENCE [LARGE SCALE GENOMIC DNA]</scope>
    <source>
        <strain evidence="1 2">YOKOZUNA-1</strain>
    </source>
</reference>